<organism evidence="1 2">
    <name type="scientific">Holotrichia oblita</name>
    <name type="common">Chafer beetle</name>
    <dbReference type="NCBI Taxonomy" id="644536"/>
    <lineage>
        <taxon>Eukaryota</taxon>
        <taxon>Metazoa</taxon>
        <taxon>Ecdysozoa</taxon>
        <taxon>Arthropoda</taxon>
        <taxon>Hexapoda</taxon>
        <taxon>Insecta</taxon>
        <taxon>Pterygota</taxon>
        <taxon>Neoptera</taxon>
        <taxon>Endopterygota</taxon>
        <taxon>Coleoptera</taxon>
        <taxon>Polyphaga</taxon>
        <taxon>Scarabaeiformia</taxon>
        <taxon>Scarabaeidae</taxon>
        <taxon>Melolonthinae</taxon>
        <taxon>Holotrichia</taxon>
    </lineage>
</organism>
<sequence>MSVAESHHPTVHHIKRPMNAFMVWSRIRRKHISNDYPRLHNSEISKVLGAEWKMLSEYDKRPFIDEAKRLRNQHMLDHPGYKYRPRRKPKPEKELLRDRKRIDGQSFIPFAESMHHVYNRPFYSQSLMDNITLPNLSIASTSSVRDHMPEQYFKDTIALQSANLQLKSNKSEYQIEKLPNLIFANSSTPSDLEPSKEIAIRYENHVNRSIYGNVFEDKLTLPSYTTLAGTLQQRALLRATSLYPYQDVPNTVTGYFQAIV</sequence>
<name>A0ACB9TDG1_HOLOL</name>
<proteinExistence type="predicted"/>
<keyword evidence="2" id="KW-1185">Reference proteome</keyword>
<accession>A0ACB9TDG1</accession>
<evidence type="ECO:0000313" key="2">
    <source>
        <dbReference type="Proteomes" id="UP001056778"/>
    </source>
</evidence>
<dbReference type="EMBL" id="CM043017">
    <property type="protein sequence ID" value="KAI4464808.1"/>
    <property type="molecule type" value="Genomic_DNA"/>
</dbReference>
<dbReference type="Proteomes" id="UP001056778">
    <property type="component" value="Chromosome 3"/>
</dbReference>
<comment type="caution">
    <text evidence="1">The sequence shown here is derived from an EMBL/GenBank/DDBJ whole genome shotgun (WGS) entry which is preliminary data.</text>
</comment>
<protein>
    <submittedName>
        <fullName evidence="1">Sox transcription factor</fullName>
    </submittedName>
</protein>
<evidence type="ECO:0000313" key="1">
    <source>
        <dbReference type="EMBL" id="KAI4464808.1"/>
    </source>
</evidence>
<reference evidence="1" key="1">
    <citation type="submission" date="2022-04" db="EMBL/GenBank/DDBJ databases">
        <title>Chromosome-scale genome assembly of Holotrichia oblita Faldermann.</title>
        <authorList>
            <person name="Rongchong L."/>
        </authorList>
    </citation>
    <scope>NUCLEOTIDE SEQUENCE</scope>
    <source>
        <strain evidence="1">81SQS9</strain>
    </source>
</reference>
<gene>
    <name evidence="1" type="ORF">MML48_3g00004230</name>
</gene>